<feature type="domain" description="Response regulatory" evidence="3">
    <location>
        <begin position="2"/>
        <end position="119"/>
    </location>
</feature>
<protein>
    <submittedName>
        <fullName evidence="4">Response regulator</fullName>
    </submittedName>
</protein>
<dbReference type="PANTHER" id="PTHR44591:SF3">
    <property type="entry name" value="RESPONSE REGULATORY DOMAIN-CONTAINING PROTEIN"/>
    <property type="match status" value="1"/>
</dbReference>
<evidence type="ECO:0000313" key="4">
    <source>
        <dbReference type="EMBL" id="MBE9640106.1"/>
    </source>
</evidence>
<dbReference type="PROSITE" id="PS50110">
    <property type="entry name" value="RESPONSE_REGULATORY"/>
    <property type="match status" value="1"/>
</dbReference>
<comment type="caution">
    <text evidence="4">The sequence shown here is derived from an EMBL/GenBank/DDBJ whole genome shotgun (WGS) entry which is preliminary data.</text>
</comment>
<dbReference type="RefSeq" id="WP_194137379.1">
    <property type="nucleotide sequence ID" value="NZ_JADFFK010000026.1"/>
</dbReference>
<evidence type="ECO:0000259" key="3">
    <source>
        <dbReference type="PROSITE" id="PS50110"/>
    </source>
</evidence>
<keyword evidence="1 2" id="KW-0597">Phosphoprotein</keyword>
<dbReference type="InterPro" id="IPR011006">
    <property type="entry name" value="CheY-like_superfamily"/>
</dbReference>
<evidence type="ECO:0000256" key="1">
    <source>
        <dbReference type="ARBA" id="ARBA00022553"/>
    </source>
</evidence>
<name>A0ABR9X9J4_9RHOB</name>
<dbReference type="InterPro" id="IPR001789">
    <property type="entry name" value="Sig_transdc_resp-reg_receiver"/>
</dbReference>
<dbReference type="SUPFAM" id="SSF52172">
    <property type="entry name" value="CheY-like"/>
    <property type="match status" value="1"/>
</dbReference>
<dbReference type="EMBL" id="JADFFK010000026">
    <property type="protein sequence ID" value="MBE9640106.1"/>
    <property type="molecule type" value="Genomic_DNA"/>
</dbReference>
<dbReference type="Pfam" id="PF00072">
    <property type="entry name" value="Response_reg"/>
    <property type="match status" value="1"/>
</dbReference>
<dbReference type="Proteomes" id="UP000607796">
    <property type="component" value="Unassembled WGS sequence"/>
</dbReference>
<proteinExistence type="predicted"/>
<dbReference type="Gene3D" id="3.40.50.2300">
    <property type="match status" value="1"/>
</dbReference>
<evidence type="ECO:0000313" key="5">
    <source>
        <dbReference type="Proteomes" id="UP000607796"/>
    </source>
</evidence>
<dbReference type="PANTHER" id="PTHR44591">
    <property type="entry name" value="STRESS RESPONSE REGULATOR PROTEIN 1"/>
    <property type="match status" value="1"/>
</dbReference>
<keyword evidence="5" id="KW-1185">Reference proteome</keyword>
<dbReference type="CDD" id="cd17574">
    <property type="entry name" value="REC_OmpR"/>
    <property type="match status" value="1"/>
</dbReference>
<reference evidence="4 5" key="1">
    <citation type="journal article" date="2021" name="Int. J. Syst. Evol. Microbiol.">
        <title>Salipiger mangrovisoli sp. nov., isolated from mangrove soil and the proposal for the reclassification of Paraphaeobacter pallidus as Salipiger pallidus comb. nov.</title>
        <authorList>
            <person name="Du J."/>
            <person name="Liu Y."/>
            <person name="Pei T."/>
            <person name="Deng M.R."/>
            <person name="Zhu H."/>
        </authorList>
    </citation>
    <scope>NUCLEOTIDE SEQUENCE [LARGE SCALE GENOMIC DNA]</scope>
    <source>
        <strain evidence="4 5">6D45A</strain>
    </source>
</reference>
<dbReference type="SMART" id="SM00448">
    <property type="entry name" value="REC"/>
    <property type="match status" value="1"/>
</dbReference>
<evidence type="ECO:0000256" key="2">
    <source>
        <dbReference type="PROSITE-ProRule" id="PRU00169"/>
    </source>
</evidence>
<accession>A0ABR9X9J4</accession>
<organism evidence="4 5">
    <name type="scientific">Salipiger mangrovisoli</name>
    <dbReference type="NCBI Taxonomy" id="2865933"/>
    <lineage>
        <taxon>Bacteria</taxon>
        <taxon>Pseudomonadati</taxon>
        <taxon>Pseudomonadota</taxon>
        <taxon>Alphaproteobacteria</taxon>
        <taxon>Rhodobacterales</taxon>
        <taxon>Roseobacteraceae</taxon>
        <taxon>Salipiger</taxon>
    </lineage>
</organism>
<feature type="modified residue" description="4-aspartylphosphate" evidence="2">
    <location>
        <position position="52"/>
    </location>
</feature>
<sequence length="334" mass="36477">MRLLAVDDSPVMRDLIPLLVDTDMVVRSAASGSAALSMLQGSEQPFDCLLLDIEMPGMDGIELCRQVRSLPRYTLTPVIMLTARTDGGSIEAAFAAGANDYIVKTLNTRALRGRLRVAERLRDAPGMFRCDRRRLSTFGRPRGAHPFSASQSVTILGTGQMIDPFSLGNYLAQLPRRDIERSRIFGARLDDFEEIYRSTTTPEFGSLLVEVAEGLQTFVKSSSALTCYDGNGRFICLARSADLPAPDQMEAELAAHLQATWQQDAPAAVPPSSVTLGTPVTPFANKTQRVRKSLLRAQARLEARSARKGLCNVGVRHPLETISMRAAGLDVPRT</sequence>
<dbReference type="InterPro" id="IPR050595">
    <property type="entry name" value="Bact_response_regulator"/>
</dbReference>
<gene>
    <name evidence="4" type="ORF">IQ782_24965</name>
</gene>